<sequence>MASVFIEGQVMVVHGGTFTRESQPIGQTFALNLSTSWTTAQPDFKRLADGFSDHSFSSTLQGDGQTWFLLADATARRYSIQSDTWTDMDNSGFANAARGMGAATDPVSGLLYIVNGYVTNITIISMLQYNPVSDMTSSLDMEPTLVGMSSFSVVWSIVRNSLLVYGGMTTAGRATQRGLYEYLPNGGWKLLSDMGDVPSARKNHCMVPAYNGTKMIVFGGSDQNDNVMGDIYSLDMTSMAWTKLTEGVGSIARASHVCAVSNDMFVAWGGSDSMQNSLQDTVTVVYNLKKNVWQETYSPLPVSGEPTPPSTNLPLGAIIGGVAGALCVFALVGFFVFYRRRKQQRYSKTGSRSNSADSNGKNYGGNSSNNNNNNGNVNGGYPLNNIVASQGPYQQPYQVQPPLSPNKDRYLVAAPSYSEGIATTNMYVGAATVLGTGGVGADLKRNETVYRPNEIIATGQVQGRSPHAITDVGGYIHVSNNVRRNPQAI</sequence>
<evidence type="ECO:0000313" key="5">
    <source>
        <dbReference type="EMBL" id="KAG0259901.1"/>
    </source>
</evidence>
<dbReference type="PANTHER" id="PTHR47435">
    <property type="entry name" value="KELCH REPEAT PROTEIN (AFU_ORTHOLOGUE AFUA_5G12780)"/>
    <property type="match status" value="1"/>
</dbReference>
<dbReference type="PANTHER" id="PTHR47435:SF4">
    <property type="entry name" value="KELCH REPEAT PROTEIN (AFU_ORTHOLOGUE AFUA_5G12780)"/>
    <property type="match status" value="1"/>
</dbReference>
<proteinExistence type="predicted"/>
<gene>
    <name evidence="5" type="ORF">BG011_002299</name>
</gene>
<keyword evidence="4" id="KW-0812">Transmembrane</keyword>
<evidence type="ECO:0000256" key="1">
    <source>
        <dbReference type="ARBA" id="ARBA00022737"/>
    </source>
</evidence>
<comment type="caution">
    <text evidence="5">The sequence shown here is derived from an EMBL/GenBank/DDBJ whole genome shotgun (WGS) entry which is preliminary data.</text>
</comment>
<dbReference type="Pfam" id="PF24681">
    <property type="entry name" value="Kelch_KLHDC2_KLHL20_DRC7"/>
    <property type="match status" value="1"/>
</dbReference>
<evidence type="ECO:0000256" key="3">
    <source>
        <dbReference type="SAM" id="MobiDB-lite"/>
    </source>
</evidence>
<dbReference type="Gene3D" id="2.120.10.80">
    <property type="entry name" value="Kelch-type beta propeller"/>
    <property type="match status" value="2"/>
</dbReference>
<feature type="compositionally biased region" description="Low complexity" evidence="3">
    <location>
        <begin position="358"/>
        <end position="385"/>
    </location>
</feature>
<feature type="compositionally biased region" description="Polar residues" evidence="3">
    <location>
        <begin position="346"/>
        <end position="357"/>
    </location>
</feature>
<dbReference type="AlphaFoldDB" id="A0A9P6Q6A8"/>
<dbReference type="GO" id="GO:0019760">
    <property type="term" value="P:glucosinolate metabolic process"/>
    <property type="evidence" value="ECO:0007669"/>
    <property type="project" value="UniProtKB-ARBA"/>
</dbReference>
<keyword evidence="2" id="KW-0408">Iron</keyword>
<feature type="transmembrane region" description="Helical" evidence="4">
    <location>
        <begin position="315"/>
        <end position="338"/>
    </location>
</feature>
<dbReference type="SUPFAM" id="SSF117281">
    <property type="entry name" value="Kelch motif"/>
    <property type="match status" value="1"/>
</dbReference>
<evidence type="ECO:0000256" key="2">
    <source>
        <dbReference type="ARBA" id="ARBA00023004"/>
    </source>
</evidence>
<reference evidence="5" key="1">
    <citation type="journal article" date="2020" name="Fungal Divers.">
        <title>Resolving the Mortierellaceae phylogeny through synthesis of multi-gene phylogenetics and phylogenomics.</title>
        <authorList>
            <person name="Vandepol N."/>
            <person name="Liber J."/>
            <person name="Desiro A."/>
            <person name="Na H."/>
            <person name="Kennedy M."/>
            <person name="Barry K."/>
            <person name="Grigoriev I.V."/>
            <person name="Miller A.N."/>
            <person name="O'Donnell K."/>
            <person name="Stajich J.E."/>
            <person name="Bonito G."/>
        </authorList>
    </citation>
    <scope>NUCLEOTIDE SEQUENCE</scope>
    <source>
        <strain evidence="5">KOD948</strain>
    </source>
</reference>
<evidence type="ECO:0000313" key="6">
    <source>
        <dbReference type="Proteomes" id="UP000726737"/>
    </source>
</evidence>
<keyword evidence="6" id="KW-1185">Reference proteome</keyword>
<feature type="region of interest" description="Disordered" evidence="3">
    <location>
        <begin position="346"/>
        <end position="385"/>
    </location>
</feature>
<keyword evidence="1" id="KW-0677">Repeat</keyword>
<evidence type="ECO:0008006" key="7">
    <source>
        <dbReference type="Google" id="ProtNLM"/>
    </source>
</evidence>
<keyword evidence="4" id="KW-1133">Transmembrane helix</keyword>
<dbReference type="OrthoDB" id="432528at2759"/>
<evidence type="ECO:0000256" key="4">
    <source>
        <dbReference type="SAM" id="Phobius"/>
    </source>
</evidence>
<keyword evidence="4" id="KW-0472">Membrane</keyword>
<dbReference type="Proteomes" id="UP000726737">
    <property type="component" value="Unassembled WGS sequence"/>
</dbReference>
<dbReference type="CDD" id="cd12087">
    <property type="entry name" value="TM_EGFR-like"/>
    <property type="match status" value="1"/>
</dbReference>
<dbReference type="EMBL" id="JAAAJA010000171">
    <property type="protein sequence ID" value="KAG0259901.1"/>
    <property type="molecule type" value="Genomic_DNA"/>
</dbReference>
<dbReference type="InterPro" id="IPR015915">
    <property type="entry name" value="Kelch-typ_b-propeller"/>
</dbReference>
<accession>A0A9P6Q6A8</accession>
<name>A0A9P6Q6A8_9FUNG</name>
<protein>
    <recommendedName>
        <fullName evidence="7">Galactose oxidase</fullName>
    </recommendedName>
</protein>
<organism evidence="5 6">
    <name type="scientific">Mortierella polycephala</name>
    <dbReference type="NCBI Taxonomy" id="41804"/>
    <lineage>
        <taxon>Eukaryota</taxon>
        <taxon>Fungi</taxon>
        <taxon>Fungi incertae sedis</taxon>
        <taxon>Mucoromycota</taxon>
        <taxon>Mortierellomycotina</taxon>
        <taxon>Mortierellomycetes</taxon>
        <taxon>Mortierellales</taxon>
        <taxon>Mortierellaceae</taxon>
        <taxon>Mortierella</taxon>
    </lineage>
</organism>